<feature type="signal peptide" evidence="1">
    <location>
        <begin position="1"/>
        <end position="21"/>
    </location>
</feature>
<comment type="caution">
    <text evidence="2">The sequence shown here is derived from an EMBL/GenBank/DDBJ whole genome shotgun (WGS) entry which is preliminary data.</text>
</comment>
<name>A0A9X2AE71_9BACT</name>
<reference evidence="2" key="1">
    <citation type="submission" date="2022-03" db="EMBL/GenBank/DDBJ databases">
        <title>Bacterial whole genome sequence for Hymenobacter sp. DH14.</title>
        <authorList>
            <person name="Le V."/>
        </authorList>
    </citation>
    <scope>NUCLEOTIDE SEQUENCE</scope>
    <source>
        <strain evidence="2">DH14</strain>
    </source>
</reference>
<proteinExistence type="predicted"/>
<organism evidence="2 3">
    <name type="scientific">Hymenobacter cyanobacteriorum</name>
    <dbReference type="NCBI Taxonomy" id="2926463"/>
    <lineage>
        <taxon>Bacteria</taxon>
        <taxon>Pseudomonadati</taxon>
        <taxon>Bacteroidota</taxon>
        <taxon>Cytophagia</taxon>
        <taxon>Cytophagales</taxon>
        <taxon>Hymenobacteraceae</taxon>
        <taxon>Hymenobacter</taxon>
    </lineage>
</organism>
<protein>
    <submittedName>
        <fullName evidence="2">Uncharacterized protein</fullName>
    </submittedName>
</protein>
<evidence type="ECO:0000256" key="1">
    <source>
        <dbReference type="SAM" id="SignalP"/>
    </source>
</evidence>
<dbReference type="EMBL" id="JALBGC010000002">
    <property type="protein sequence ID" value="MCI1186891.1"/>
    <property type="molecule type" value="Genomic_DNA"/>
</dbReference>
<dbReference type="RefSeq" id="WP_241935174.1">
    <property type="nucleotide sequence ID" value="NZ_JALBGC010000002.1"/>
</dbReference>
<gene>
    <name evidence="2" type="ORF">MON38_05625</name>
</gene>
<evidence type="ECO:0000313" key="3">
    <source>
        <dbReference type="Proteomes" id="UP001139193"/>
    </source>
</evidence>
<dbReference type="Proteomes" id="UP001139193">
    <property type="component" value="Unassembled WGS sequence"/>
</dbReference>
<dbReference type="AlphaFoldDB" id="A0A9X2AE71"/>
<keyword evidence="1" id="KW-0732">Signal</keyword>
<evidence type="ECO:0000313" key="2">
    <source>
        <dbReference type="EMBL" id="MCI1186891.1"/>
    </source>
</evidence>
<feature type="chain" id="PRO_5040989043" evidence="1">
    <location>
        <begin position="22"/>
        <end position="189"/>
    </location>
</feature>
<keyword evidence="3" id="KW-1185">Reference proteome</keyword>
<accession>A0A9X2AE71</accession>
<sequence length="189" mass="20736">MKKRAVLLLMPGLLATQTAPAPGLGALDQANGFGGIPFGRLDTQVPGLVREASGIGKRWRTTKLFRRPADTLTLAGQSVHPMYWFRNHRFVGVNIDLPKAEGGRVQNYLHQQYGPPQPDPAVAGSAYWLGARTYVLFEPVYPASKGWVLHIASLAMLNEQVTETAVRQQARATLGWQPDSLGLPPQFPR</sequence>